<evidence type="ECO:0000313" key="3">
    <source>
        <dbReference type="EMBL" id="HJG79912.1"/>
    </source>
</evidence>
<feature type="region of interest" description="Disordered" evidence="1">
    <location>
        <begin position="1"/>
        <end position="35"/>
    </location>
</feature>
<dbReference type="InterPro" id="IPR006680">
    <property type="entry name" value="Amidohydro-rel"/>
</dbReference>
<organism evidence="3 4">
    <name type="scientific">Brevibacterium senegalense</name>
    <dbReference type="NCBI Taxonomy" id="1033736"/>
    <lineage>
        <taxon>Bacteria</taxon>
        <taxon>Bacillati</taxon>
        <taxon>Actinomycetota</taxon>
        <taxon>Actinomycetes</taxon>
        <taxon>Micrococcales</taxon>
        <taxon>Brevibacteriaceae</taxon>
        <taxon>Brevibacterium</taxon>
    </lineage>
</organism>
<dbReference type="Pfam" id="PF04909">
    <property type="entry name" value="Amidohydro_2"/>
    <property type="match status" value="1"/>
</dbReference>
<comment type="caution">
    <text evidence="3">The sequence shown here is derived from an EMBL/GenBank/DDBJ whole genome shotgun (WGS) entry which is preliminary data.</text>
</comment>
<evidence type="ECO:0000313" key="4">
    <source>
        <dbReference type="Proteomes" id="UP000784435"/>
    </source>
</evidence>
<accession>A0A921MDB8</accession>
<evidence type="ECO:0000256" key="1">
    <source>
        <dbReference type="SAM" id="MobiDB-lite"/>
    </source>
</evidence>
<sequence>MSAKPEPPASAGSTESPEPEEPAEPTEPTGSGQTRPVFDAHLHIVDPRFPLVENNGYLPDPFTVDDYREANAHLTPHGFAVRGGAVVSGSFQAFDQGYLVDALAQLGPGFAGVTQLPVEVEDQEIDRLHAAGVRAVRFNVARGGSAALDDLEHLAQRVHDRAGWHAELYIDARTIDDDLARRIAALPAVSIDHLGMHEDGLPQLLRLVEQGVKVKATGFGRIDMDPARTLAAIVDVDPTALMVGTDLPSTRARRPFAPQDLDLIRGVLTPPEQSAVFWD</sequence>
<feature type="non-terminal residue" evidence="3">
    <location>
        <position position="279"/>
    </location>
</feature>
<reference evidence="3" key="2">
    <citation type="submission" date="2021-09" db="EMBL/GenBank/DDBJ databases">
        <authorList>
            <person name="Gilroy R."/>
        </authorList>
    </citation>
    <scope>NUCLEOTIDE SEQUENCE</scope>
    <source>
        <strain evidence="3">ChiGjej5B5-7349</strain>
    </source>
</reference>
<proteinExistence type="predicted"/>
<dbReference type="Proteomes" id="UP000784435">
    <property type="component" value="Unassembled WGS sequence"/>
</dbReference>
<name>A0A921MDB8_9MICO</name>
<dbReference type="GO" id="GO:0016787">
    <property type="term" value="F:hydrolase activity"/>
    <property type="evidence" value="ECO:0007669"/>
    <property type="project" value="InterPro"/>
</dbReference>
<dbReference type="PANTHER" id="PTHR35563:SF2">
    <property type="entry name" value="BARREL METAL-DEPENDENT HYDROLASE, PUTATIVE (AFU_ORTHOLOGUE AFUA_1G16240)-RELATED"/>
    <property type="match status" value="1"/>
</dbReference>
<dbReference type="SUPFAM" id="SSF51556">
    <property type="entry name" value="Metallo-dependent hydrolases"/>
    <property type="match status" value="1"/>
</dbReference>
<feature type="domain" description="Amidohydrolase-related" evidence="2">
    <location>
        <begin position="39"/>
        <end position="279"/>
    </location>
</feature>
<dbReference type="EMBL" id="DYUK01000124">
    <property type="protein sequence ID" value="HJG79912.1"/>
    <property type="molecule type" value="Genomic_DNA"/>
</dbReference>
<protein>
    <submittedName>
        <fullName evidence="3">Amidohydrolase family protein</fullName>
    </submittedName>
</protein>
<dbReference type="PANTHER" id="PTHR35563">
    <property type="entry name" value="BARREL METAL-DEPENDENT HYDROLASE, PUTATIVE (AFU_ORTHOLOGUE AFUA_1G16240)-RELATED"/>
    <property type="match status" value="1"/>
</dbReference>
<dbReference type="Gene3D" id="3.20.20.140">
    <property type="entry name" value="Metal-dependent hydrolases"/>
    <property type="match status" value="1"/>
</dbReference>
<dbReference type="InterPro" id="IPR052358">
    <property type="entry name" value="Aro_Compnd_Degr_Hydrolases"/>
</dbReference>
<dbReference type="InterPro" id="IPR032466">
    <property type="entry name" value="Metal_Hydrolase"/>
</dbReference>
<dbReference type="AlphaFoldDB" id="A0A921MDB8"/>
<reference evidence="3" key="1">
    <citation type="journal article" date="2021" name="PeerJ">
        <title>Extensive microbial diversity within the chicken gut microbiome revealed by metagenomics and culture.</title>
        <authorList>
            <person name="Gilroy R."/>
            <person name="Ravi A."/>
            <person name="Getino M."/>
            <person name="Pursley I."/>
            <person name="Horton D.L."/>
            <person name="Alikhan N.F."/>
            <person name="Baker D."/>
            <person name="Gharbi K."/>
            <person name="Hall N."/>
            <person name="Watson M."/>
            <person name="Adriaenssens E.M."/>
            <person name="Foster-Nyarko E."/>
            <person name="Jarju S."/>
            <person name="Secka A."/>
            <person name="Antonio M."/>
            <person name="Oren A."/>
            <person name="Chaudhuri R.R."/>
            <person name="La Ragione R."/>
            <person name="Hildebrand F."/>
            <person name="Pallen M.J."/>
        </authorList>
    </citation>
    <scope>NUCLEOTIDE SEQUENCE</scope>
    <source>
        <strain evidence="3">ChiGjej5B5-7349</strain>
    </source>
</reference>
<gene>
    <name evidence="3" type="ORF">K8V08_05830</name>
</gene>
<evidence type="ECO:0000259" key="2">
    <source>
        <dbReference type="Pfam" id="PF04909"/>
    </source>
</evidence>